<dbReference type="KEGG" id="fmg:HYN48_00080"/>
<reference evidence="3 4" key="1">
    <citation type="submission" date="2018-04" db="EMBL/GenBank/DDBJ databases">
        <title>Genome sequencing of Flavobacterium sp. HYN0048.</title>
        <authorList>
            <person name="Yi H."/>
            <person name="Baek C."/>
        </authorList>
    </citation>
    <scope>NUCLEOTIDE SEQUENCE [LARGE SCALE GENOMIC DNA]</scope>
    <source>
        <strain evidence="3 4">HYN0048</strain>
    </source>
</reference>
<organism evidence="3 4">
    <name type="scientific">Flavobacterium magnum</name>
    <dbReference type="NCBI Taxonomy" id="2162713"/>
    <lineage>
        <taxon>Bacteria</taxon>
        <taxon>Pseudomonadati</taxon>
        <taxon>Bacteroidota</taxon>
        <taxon>Flavobacteriia</taxon>
        <taxon>Flavobacteriales</taxon>
        <taxon>Flavobacteriaceae</taxon>
        <taxon>Flavobacterium</taxon>
    </lineage>
</organism>
<dbReference type="InterPro" id="IPR046551">
    <property type="entry name" value="DUF6705"/>
</dbReference>
<gene>
    <name evidence="3" type="ORF">HYN48_00080</name>
</gene>
<dbReference type="Pfam" id="PF20448">
    <property type="entry name" value="DUF6705"/>
    <property type="match status" value="1"/>
</dbReference>
<evidence type="ECO:0000313" key="4">
    <source>
        <dbReference type="Proteomes" id="UP000244193"/>
    </source>
</evidence>
<feature type="signal peptide" evidence="1">
    <location>
        <begin position="1"/>
        <end position="18"/>
    </location>
</feature>
<keyword evidence="1" id="KW-0732">Signal</keyword>
<feature type="domain" description="DUF6705" evidence="2">
    <location>
        <begin position="1"/>
        <end position="192"/>
    </location>
</feature>
<dbReference type="EMBL" id="CP028811">
    <property type="protein sequence ID" value="AWA28604.1"/>
    <property type="molecule type" value="Genomic_DNA"/>
</dbReference>
<proteinExistence type="predicted"/>
<evidence type="ECO:0000259" key="2">
    <source>
        <dbReference type="Pfam" id="PF20448"/>
    </source>
</evidence>
<evidence type="ECO:0000256" key="1">
    <source>
        <dbReference type="SAM" id="SignalP"/>
    </source>
</evidence>
<protein>
    <recommendedName>
        <fullName evidence="2">DUF6705 domain-containing protein</fullName>
    </recommendedName>
</protein>
<keyword evidence="4" id="KW-1185">Reference proteome</keyword>
<sequence length="192" mass="21627">MKKIYLALLLIAGIYSNAQITAGLHDGYWLEDMPVGSYVKDTDNELDPFAGKWVWTNGNEKVTFKLQKVVHYLYPCGSYEDFMIGNYSYTKDNGLTTVVNTINQVLSLDPELHPMSAIGAENNSKIKFTFQDIALNKKSCWAYFEFLPGSTTQMTVKFENSEIMGIVVDPNNPPPPYNYGFTIPQGIVLTKQ</sequence>
<dbReference type="OrthoDB" id="1261237at2"/>
<accession>A0A2S0RAM0</accession>
<dbReference type="RefSeq" id="WP_108369196.1">
    <property type="nucleotide sequence ID" value="NZ_CP028811.1"/>
</dbReference>
<feature type="chain" id="PRO_5015652010" description="DUF6705 domain-containing protein" evidence="1">
    <location>
        <begin position="19"/>
        <end position="192"/>
    </location>
</feature>
<evidence type="ECO:0000313" key="3">
    <source>
        <dbReference type="EMBL" id="AWA28604.1"/>
    </source>
</evidence>
<dbReference type="Proteomes" id="UP000244193">
    <property type="component" value="Chromosome"/>
</dbReference>
<dbReference type="AlphaFoldDB" id="A0A2S0RAM0"/>
<name>A0A2S0RAM0_9FLAO</name>